<dbReference type="InterPro" id="IPR000254">
    <property type="entry name" value="CBD"/>
</dbReference>
<dbReference type="AlphaFoldDB" id="M2V966"/>
<keyword evidence="1 3" id="KW-0732">Signal</keyword>
<evidence type="ECO:0000256" key="1">
    <source>
        <dbReference type="ARBA" id="ARBA00022729"/>
    </source>
</evidence>
<dbReference type="GO" id="GO:0030248">
    <property type="term" value="F:cellulose binding"/>
    <property type="evidence" value="ECO:0007669"/>
    <property type="project" value="InterPro"/>
</dbReference>
<dbReference type="EMBL" id="KB445570">
    <property type="protein sequence ID" value="EMD96258.1"/>
    <property type="molecule type" value="Genomic_DNA"/>
</dbReference>
<name>M2V966_COCH5</name>
<feature type="domain" description="CBM1" evidence="4">
    <location>
        <begin position="111"/>
        <end position="151"/>
    </location>
</feature>
<dbReference type="SUPFAM" id="SSF57180">
    <property type="entry name" value="Cellulose-binding domain"/>
    <property type="match status" value="1"/>
</dbReference>
<dbReference type="GO" id="GO:0005975">
    <property type="term" value="P:carbohydrate metabolic process"/>
    <property type="evidence" value="ECO:0007669"/>
    <property type="project" value="InterPro"/>
</dbReference>
<dbReference type="Proteomes" id="UP000016936">
    <property type="component" value="Unassembled WGS sequence"/>
</dbReference>
<evidence type="ECO:0000313" key="5">
    <source>
        <dbReference type="EMBL" id="EMD96258.1"/>
    </source>
</evidence>
<feature type="region of interest" description="Disordered" evidence="2">
    <location>
        <begin position="49"/>
        <end position="105"/>
    </location>
</feature>
<dbReference type="OrthoDB" id="2119228at2759"/>
<reference evidence="5 6" key="1">
    <citation type="journal article" date="2012" name="PLoS Pathog.">
        <title>Diverse lifestyles and strategies of plant pathogenesis encoded in the genomes of eighteen Dothideomycetes fungi.</title>
        <authorList>
            <person name="Ohm R.A."/>
            <person name="Feau N."/>
            <person name="Henrissat B."/>
            <person name="Schoch C.L."/>
            <person name="Horwitz B.A."/>
            <person name="Barry K.W."/>
            <person name="Condon B.J."/>
            <person name="Copeland A.C."/>
            <person name="Dhillon B."/>
            <person name="Glaser F."/>
            <person name="Hesse C.N."/>
            <person name="Kosti I."/>
            <person name="LaButti K."/>
            <person name="Lindquist E.A."/>
            <person name="Lucas S."/>
            <person name="Salamov A.A."/>
            <person name="Bradshaw R.E."/>
            <person name="Ciuffetti L."/>
            <person name="Hamelin R.C."/>
            <person name="Kema G.H.J."/>
            <person name="Lawrence C."/>
            <person name="Scott J.A."/>
            <person name="Spatafora J.W."/>
            <person name="Turgeon B.G."/>
            <person name="de Wit P.J.G.M."/>
            <person name="Zhong S."/>
            <person name="Goodwin S.B."/>
            <person name="Grigoriev I.V."/>
        </authorList>
    </citation>
    <scope>NUCLEOTIDE SEQUENCE [LARGE SCALE GENOMIC DNA]</scope>
    <source>
        <strain evidence="6">C5 / ATCC 48332 / race O</strain>
    </source>
</reference>
<dbReference type="Pfam" id="PF00734">
    <property type="entry name" value="CBM_1"/>
    <property type="match status" value="1"/>
</dbReference>
<evidence type="ECO:0000256" key="3">
    <source>
        <dbReference type="SAM" id="SignalP"/>
    </source>
</evidence>
<proteinExistence type="predicted"/>
<protein>
    <submittedName>
        <fullName evidence="5">Carbohydrate-binding module family 1 protein</fullName>
    </submittedName>
</protein>
<feature type="compositionally biased region" description="Low complexity" evidence="2">
    <location>
        <begin position="50"/>
        <end position="72"/>
    </location>
</feature>
<organism evidence="5 6">
    <name type="scientific">Cochliobolus heterostrophus (strain C5 / ATCC 48332 / race O)</name>
    <name type="common">Southern corn leaf blight fungus</name>
    <name type="synonym">Bipolaris maydis</name>
    <dbReference type="NCBI Taxonomy" id="701091"/>
    <lineage>
        <taxon>Eukaryota</taxon>
        <taxon>Fungi</taxon>
        <taxon>Dikarya</taxon>
        <taxon>Ascomycota</taxon>
        <taxon>Pezizomycotina</taxon>
        <taxon>Dothideomycetes</taxon>
        <taxon>Pleosporomycetidae</taxon>
        <taxon>Pleosporales</taxon>
        <taxon>Pleosporineae</taxon>
        <taxon>Pleosporaceae</taxon>
        <taxon>Bipolaris</taxon>
    </lineage>
</organism>
<dbReference type="HOGENOM" id="CLU_1686256_0_0_1"/>
<dbReference type="eggNOG" id="ENOG502TF6B">
    <property type="taxonomic scope" value="Eukaryota"/>
</dbReference>
<dbReference type="SMART" id="SM00236">
    <property type="entry name" value="fCBD"/>
    <property type="match status" value="1"/>
</dbReference>
<feature type="chain" id="PRO_5004027970" evidence="3">
    <location>
        <begin position="20"/>
        <end position="157"/>
    </location>
</feature>
<dbReference type="InterPro" id="IPR035971">
    <property type="entry name" value="CBD_sf"/>
</dbReference>
<evidence type="ECO:0000256" key="2">
    <source>
        <dbReference type="SAM" id="MobiDB-lite"/>
    </source>
</evidence>
<accession>M2V966</accession>
<keyword evidence="6" id="KW-1185">Reference proteome</keyword>
<gene>
    <name evidence="5" type="ORF">COCHEDRAFT_1087904</name>
</gene>
<dbReference type="OMA" id="MPANENP"/>
<dbReference type="GO" id="GO:0005576">
    <property type="term" value="C:extracellular region"/>
    <property type="evidence" value="ECO:0007669"/>
    <property type="project" value="InterPro"/>
</dbReference>
<evidence type="ECO:0000313" key="6">
    <source>
        <dbReference type="Proteomes" id="UP000016936"/>
    </source>
</evidence>
<reference evidence="6" key="2">
    <citation type="journal article" date="2013" name="PLoS Genet.">
        <title>Comparative genome structure, secondary metabolite, and effector coding capacity across Cochliobolus pathogens.</title>
        <authorList>
            <person name="Condon B.J."/>
            <person name="Leng Y."/>
            <person name="Wu D."/>
            <person name="Bushley K.E."/>
            <person name="Ohm R.A."/>
            <person name="Otillar R."/>
            <person name="Martin J."/>
            <person name="Schackwitz W."/>
            <person name="Grimwood J."/>
            <person name="MohdZainudin N."/>
            <person name="Xue C."/>
            <person name="Wang R."/>
            <person name="Manning V.A."/>
            <person name="Dhillon B."/>
            <person name="Tu Z.J."/>
            <person name="Steffenson B.J."/>
            <person name="Salamov A."/>
            <person name="Sun H."/>
            <person name="Lowry S."/>
            <person name="LaButti K."/>
            <person name="Han J."/>
            <person name="Copeland A."/>
            <person name="Lindquist E."/>
            <person name="Barry K."/>
            <person name="Schmutz J."/>
            <person name="Baker S.E."/>
            <person name="Ciuffetti L.M."/>
            <person name="Grigoriev I.V."/>
            <person name="Zhong S."/>
            <person name="Turgeon B.G."/>
        </authorList>
    </citation>
    <scope>NUCLEOTIDE SEQUENCE [LARGE SCALE GENOMIC DNA]</scope>
    <source>
        <strain evidence="6">C5 / ATCC 48332 / race O</strain>
    </source>
</reference>
<evidence type="ECO:0000259" key="4">
    <source>
        <dbReference type="PROSITE" id="PS51164"/>
    </source>
</evidence>
<feature type="signal peptide" evidence="3">
    <location>
        <begin position="1"/>
        <end position="19"/>
    </location>
</feature>
<feature type="compositionally biased region" description="Low complexity" evidence="2">
    <location>
        <begin position="81"/>
        <end position="104"/>
    </location>
</feature>
<sequence>MHLPAIAVLYASLLALCVAVPADNKAQLEPRQTYIITCIGGRCSDNISRPTSEPSKPTSSKATTTTKVTTTSKKPEPTPTPTKTTIKTSTKTVVPPTKTTTEEVGPSSTRCPVPLYYKCGGWHDGKPWTGCTQCVKGAKCVEQNEWYFQCVADTSAE</sequence>
<dbReference type="PROSITE" id="PS51164">
    <property type="entry name" value="CBM1_2"/>
    <property type="match status" value="1"/>
</dbReference>